<gene>
    <name evidence="5" type="ORF">OO017_13530</name>
</gene>
<feature type="transmembrane region" description="Helical" evidence="1">
    <location>
        <begin position="42"/>
        <end position="62"/>
    </location>
</feature>
<dbReference type="PANTHER" id="PTHR19328">
    <property type="entry name" value="HEDGEHOG-INTERACTING PROTEIN"/>
    <property type="match status" value="1"/>
</dbReference>
<dbReference type="InterPro" id="IPR011041">
    <property type="entry name" value="Quinoprot_gluc/sorb_DH_b-prop"/>
</dbReference>
<dbReference type="Pfam" id="PF18962">
    <property type="entry name" value="Por_Secre_tail"/>
    <property type="match status" value="1"/>
</dbReference>
<dbReference type="SMART" id="SM00758">
    <property type="entry name" value="PA14"/>
    <property type="match status" value="1"/>
</dbReference>
<dbReference type="InterPro" id="IPR022409">
    <property type="entry name" value="PKD/Chitinase_dom"/>
</dbReference>
<dbReference type="SUPFAM" id="SSF81296">
    <property type="entry name" value="E set domains"/>
    <property type="match status" value="1"/>
</dbReference>
<feature type="domain" description="PKD" evidence="2">
    <location>
        <begin position="581"/>
        <end position="666"/>
    </location>
</feature>
<feature type="domain" description="PA14" evidence="4">
    <location>
        <begin position="776"/>
        <end position="929"/>
    </location>
</feature>
<dbReference type="EMBL" id="JAPFQO010000008">
    <property type="protein sequence ID" value="MCX2740973.1"/>
    <property type="molecule type" value="Genomic_DNA"/>
</dbReference>
<dbReference type="InterPro" id="IPR002126">
    <property type="entry name" value="Cadherin-like_dom"/>
</dbReference>
<dbReference type="InterPro" id="IPR012938">
    <property type="entry name" value="Glc/Sorbosone_DH"/>
</dbReference>
<dbReference type="Gene3D" id="2.60.40.10">
    <property type="entry name" value="Immunoglobulins"/>
    <property type="match status" value="5"/>
</dbReference>
<dbReference type="RefSeq" id="WP_266053044.1">
    <property type="nucleotide sequence ID" value="NZ_JAPFQO010000008.1"/>
</dbReference>
<comment type="caution">
    <text evidence="5">The sequence shown here is derived from an EMBL/GenBank/DDBJ whole genome shotgun (WGS) entry which is preliminary data.</text>
</comment>
<dbReference type="SUPFAM" id="SSF49299">
    <property type="entry name" value="PKD domain"/>
    <property type="match status" value="1"/>
</dbReference>
<dbReference type="PROSITE" id="PS51820">
    <property type="entry name" value="PA14"/>
    <property type="match status" value="1"/>
</dbReference>
<dbReference type="InterPro" id="IPR014756">
    <property type="entry name" value="Ig_E-set"/>
</dbReference>
<evidence type="ECO:0000259" key="2">
    <source>
        <dbReference type="PROSITE" id="PS50093"/>
    </source>
</evidence>
<dbReference type="SUPFAM" id="SSF50952">
    <property type="entry name" value="Soluble quinoprotein glucose dehydrogenase"/>
    <property type="match status" value="1"/>
</dbReference>
<dbReference type="NCBIfam" id="TIGR04183">
    <property type="entry name" value="Por_Secre_tail"/>
    <property type="match status" value="1"/>
</dbReference>
<dbReference type="InterPro" id="IPR011042">
    <property type="entry name" value="6-blade_b-propeller_TolB-like"/>
</dbReference>
<dbReference type="Pfam" id="PF07691">
    <property type="entry name" value="PA14"/>
    <property type="match status" value="1"/>
</dbReference>
<dbReference type="InterPro" id="IPR000601">
    <property type="entry name" value="PKD_dom"/>
</dbReference>
<dbReference type="InterPro" id="IPR037524">
    <property type="entry name" value="PA14/GLEYA"/>
</dbReference>
<organism evidence="5 6">
    <name type="scientific">Pontibacter anaerobius</name>
    <dbReference type="NCBI Taxonomy" id="2993940"/>
    <lineage>
        <taxon>Bacteria</taxon>
        <taxon>Pseudomonadati</taxon>
        <taxon>Bacteroidota</taxon>
        <taxon>Cytophagia</taxon>
        <taxon>Cytophagales</taxon>
        <taxon>Hymenobacteraceae</taxon>
        <taxon>Pontibacter</taxon>
    </lineage>
</organism>
<dbReference type="Gene3D" id="2.120.10.30">
    <property type="entry name" value="TolB, C-terminal domain"/>
    <property type="match status" value="1"/>
</dbReference>
<dbReference type="PROSITE" id="PS50268">
    <property type="entry name" value="CADHERIN_2"/>
    <property type="match status" value="1"/>
</dbReference>
<dbReference type="Gene3D" id="2.60.120.1560">
    <property type="match status" value="1"/>
</dbReference>
<dbReference type="PROSITE" id="PS50093">
    <property type="entry name" value="PKD"/>
    <property type="match status" value="1"/>
</dbReference>
<protein>
    <submittedName>
        <fullName evidence="5">Ig-like domain-containing protein</fullName>
    </submittedName>
</protein>
<dbReference type="SUPFAM" id="SSF56988">
    <property type="entry name" value="Anthrax protective antigen"/>
    <property type="match status" value="1"/>
</dbReference>
<sequence>MRKRYWLKKKQGQLVRSSFPKVAKVQFAITPVNTLWSLISRLFIKASLVLLIGVGANSWQLLLAQTPPSGFSNELVSSQWQDAVGLAFNKDGTQMFVWEKGGKVWVVKNNQKQILIDISEEVGAWRDFGLLGFVLHPQFDVNGYFYLLYTVDRHHLMYYGSSEYSSSKNEYFSATIGRVTRYTATSATNGYNVDPNSRKVLLGATKSSGIPSLHESHGVGSLVFGIDGTLLVSTGDGASYDGHDAGSSSDTYYAQALLDGIITSEENVGAFRSQLLESYNGKILRINPETGEGIPSNPYYESSNPGSVRSKVWALGLRNPFRMSIKPGSGSVNPSDGRPGVLYVGDVGFYSWEDLNIVTKPGMNFGWPIFEGLSQYDRNGNLIGYANLKTFNYHAPNPMFGTNGCTQQYFYFQDLIKQETASGTATFSNPCNTGQAIPSSVKTFLHSRPVIDWMHDWVFNTIGPSRAATFEGDLATETNIGAAGSPVSGPQFGGNASVAGVFYTRNDFPPEFRNTFFFGDYAGGWIRSIKTDSNDKPVSVSNFINSGAVVVGMATHPVEGGIYYVSYPSEIRRVTYRNRTPVAVAKSDKLFGSSPLTVQFSGNDSYDPDGQSLSYLWDFGDGNTSTQVNPEHTFTTSTTDPVTYTVTLTVKDPPGSTGQTTLKVFVNNTPPQVEITSPAKNTLYPINSGKVTYELMATVLDQEHTSDQLSYQWQTILHHNDHEHPEPIDTAPQTTTTISPLGCGAEPYYYTIKLTVTDDSGAATAKEVILNPDCGVSAMPIVREYWGNISGATVESIPVNTPPSMTSELTSFEEPTNVADNYGTRIRAFIHPPVSGNYIFWIASDDNSELWLSSDENPVNRKRIAYVNGVTNSREWEKYTTQKSIAIPLQAGQKYYIESLHKEENYTDHLAVGWTLPDGGQERPIPGIRLTPYTSTNPANQAPSVSITSPEYNATFMGPANITVLASASDIDGNVAKVEFFHGSTKLGEDLTSPYSFTWNNVAVGVYSLMARATDDKGAFTNSDIINFTVASPSNQAPSVTITSPSNNTTLTSPANINIVVSASDPDGTVSMVEFFQDSNRLGLDTDGTDGWSYAWSNVTAGNYSLTARATDNSGAFTNSALVNVTVSDSNPTAPIISAFNPKSGPEGTVVIISGWGLSGATKVTFGPSAAEIRSNTDTEIRAVVPQIKGKLPKGVNVSVNTTAGSITVKEKFTVTPGYVSTSSKLLAVDAAGGERMLSVYPNPFSGKATVQFVLPVDGEYKVSLFDSKGALVEILKQGRTNAGATQTVEVHGAKLTTGMYMLRLESGDVTENVKMLLKK</sequence>
<dbReference type="InterPro" id="IPR013783">
    <property type="entry name" value="Ig-like_fold"/>
</dbReference>
<reference evidence="5 6" key="1">
    <citation type="submission" date="2022-11" db="EMBL/GenBank/DDBJ databases">
        <title>The characterization of three novel Bacteroidetes species and genomic analysis of their roles in tidal elemental geochemical cycles.</title>
        <authorList>
            <person name="Ma K.-J."/>
        </authorList>
    </citation>
    <scope>NUCLEOTIDE SEQUENCE [LARGE SCALE GENOMIC DNA]</scope>
    <source>
        <strain evidence="5 6">M82</strain>
    </source>
</reference>
<keyword evidence="1" id="KW-0472">Membrane</keyword>
<accession>A0ABT3RHJ9</accession>
<evidence type="ECO:0000259" key="4">
    <source>
        <dbReference type="PROSITE" id="PS51820"/>
    </source>
</evidence>
<dbReference type="Pfam" id="PF18911">
    <property type="entry name" value="PKD_4"/>
    <property type="match status" value="1"/>
</dbReference>
<evidence type="ECO:0000313" key="5">
    <source>
        <dbReference type="EMBL" id="MCX2740973.1"/>
    </source>
</evidence>
<proteinExistence type="predicted"/>
<dbReference type="InterPro" id="IPR011658">
    <property type="entry name" value="PA14_dom"/>
</dbReference>
<dbReference type="Proteomes" id="UP001207228">
    <property type="component" value="Unassembled WGS sequence"/>
</dbReference>
<evidence type="ECO:0000259" key="3">
    <source>
        <dbReference type="PROSITE" id="PS50268"/>
    </source>
</evidence>
<dbReference type="InterPro" id="IPR026444">
    <property type="entry name" value="Secre_tail"/>
</dbReference>
<dbReference type="PANTHER" id="PTHR19328:SF13">
    <property type="entry name" value="HIPL1 PROTEIN"/>
    <property type="match status" value="1"/>
</dbReference>
<evidence type="ECO:0000256" key="1">
    <source>
        <dbReference type="SAM" id="Phobius"/>
    </source>
</evidence>
<keyword evidence="1" id="KW-0812">Transmembrane</keyword>
<name>A0ABT3RHJ9_9BACT</name>
<keyword evidence="1" id="KW-1133">Transmembrane helix</keyword>
<evidence type="ECO:0000313" key="6">
    <source>
        <dbReference type="Proteomes" id="UP001207228"/>
    </source>
</evidence>
<dbReference type="CDD" id="cd00102">
    <property type="entry name" value="IPT"/>
    <property type="match status" value="1"/>
</dbReference>
<dbReference type="CDD" id="cd00146">
    <property type="entry name" value="PKD"/>
    <property type="match status" value="1"/>
</dbReference>
<dbReference type="InterPro" id="IPR035986">
    <property type="entry name" value="PKD_dom_sf"/>
</dbReference>
<dbReference type="Pfam" id="PF07995">
    <property type="entry name" value="GSDH"/>
    <property type="match status" value="1"/>
</dbReference>
<feature type="domain" description="Cadherin" evidence="3">
    <location>
        <begin position="1000"/>
        <end position="1137"/>
    </location>
</feature>
<dbReference type="SMART" id="SM00089">
    <property type="entry name" value="PKD"/>
    <property type="match status" value="3"/>
</dbReference>
<dbReference type="Pfam" id="PF17957">
    <property type="entry name" value="Big_7"/>
    <property type="match status" value="2"/>
</dbReference>
<keyword evidence="6" id="KW-1185">Reference proteome</keyword>